<reference evidence="6 7" key="1">
    <citation type="submission" date="2021-05" db="EMBL/GenBank/DDBJ databases">
        <title>Kineosporia and Streptomyces sp. nov. two new marine actinobacteria isolated from Coral.</title>
        <authorList>
            <person name="Buangrab K."/>
            <person name="Sutthacheep M."/>
            <person name="Yeemin T."/>
            <person name="Harunari E."/>
            <person name="Igarashi Y."/>
            <person name="Kanchanasin P."/>
            <person name="Tanasupawat S."/>
            <person name="Phongsopitanun W."/>
        </authorList>
    </citation>
    <scope>NUCLEOTIDE SEQUENCE [LARGE SCALE GENOMIC DNA]</scope>
    <source>
        <strain evidence="6 7">J2-2</strain>
    </source>
</reference>
<keyword evidence="2 4" id="KW-0238">DNA-binding</keyword>
<dbReference type="InterPro" id="IPR001647">
    <property type="entry name" value="HTH_TetR"/>
</dbReference>
<dbReference type="SUPFAM" id="SSF46689">
    <property type="entry name" value="Homeodomain-like"/>
    <property type="match status" value="1"/>
</dbReference>
<gene>
    <name evidence="6" type="ORF">KIH74_25555</name>
</gene>
<evidence type="ECO:0000256" key="3">
    <source>
        <dbReference type="ARBA" id="ARBA00023163"/>
    </source>
</evidence>
<protein>
    <submittedName>
        <fullName evidence="6">TetR family transcriptional regulator</fullName>
    </submittedName>
</protein>
<sequence length="243" mass="26467">MAARRSATRERLSREAIVTSALALAGAEGLDAVTVRRLAADHGVTPMALYWHFKDKDALLDGMVEQVLAGIEIPVWPAGEPPPWHSRIRACFEAILDGLGRHPEVADLVHQRFLVCRAGLDLAELVFAALREGGFSDEQMSDIGVYALHTLVMLVTQEPGKRSPRHSPEEAARSIRVRRIELEALEPDRYPSIIHCAPSLVAKSKNRRYQNTGLAILIEGIHDLQAKLPGGRAETSSGPAGPG</sequence>
<feature type="DNA-binding region" description="H-T-H motif" evidence="4">
    <location>
        <begin position="34"/>
        <end position="53"/>
    </location>
</feature>
<keyword evidence="7" id="KW-1185">Reference proteome</keyword>
<dbReference type="Proteomes" id="UP001197247">
    <property type="component" value="Unassembled WGS sequence"/>
</dbReference>
<evidence type="ECO:0000256" key="2">
    <source>
        <dbReference type="ARBA" id="ARBA00023125"/>
    </source>
</evidence>
<organism evidence="6 7">
    <name type="scientific">Kineosporia corallincola</name>
    <dbReference type="NCBI Taxonomy" id="2835133"/>
    <lineage>
        <taxon>Bacteria</taxon>
        <taxon>Bacillati</taxon>
        <taxon>Actinomycetota</taxon>
        <taxon>Actinomycetes</taxon>
        <taxon>Kineosporiales</taxon>
        <taxon>Kineosporiaceae</taxon>
        <taxon>Kineosporia</taxon>
    </lineage>
</organism>
<comment type="caution">
    <text evidence="6">The sequence shown here is derived from an EMBL/GenBank/DDBJ whole genome shotgun (WGS) entry which is preliminary data.</text>
</comment>
<evidence type="ECO:0000313" key="6">
    <source>
        <dbReference type="EMBL" id="MBT0772337.1"/>
    </source>
</evidence>
<evidence type="ECO:0000256" key="1">
    <source>
        <dbReference type="ARBA" id="ARBA00023015"/>
    </source>
</evidence>
<dbReference type="Pfam" id="PF00440">
    <property type="entry name" value="TetR_N"/>
    <property type="match status" value="1"/>
</dbReference>
<dbReference type="InterPro" id="IPR036271">
    <property type="entry name" value="Tet_transcr_reg_TetR-rel_C_sf"/>
</dbReference>
<dbReference type="InterPro" id="IPR050109">
    <property type="entry name" value="HTH-type_TetR-like_transc_reg"/>
</dbReference>
<evidence type="ECO:0000259" key="5">
    <source>
        <dbReference type="PROSITE" id="PS50977"/>
    </source>
</evidence>
<feature type="domain" description="HTH tetR-type" evidence="5">
    <location>
        <begin position="11"/>
        <end position="71"/>
    </location>
</feature>
<dbReference type="InterPro" id="IPR004111">
    <property type="entry name" value="Repressor_TetR_C"/>
</dbReference>
<proteinExistence type="predicted"/>
<evidence type="ECO:0000313" key="7">
    <source>
        <dbReference type="Proteomes" id="UP001197247"/>
    </source>
</evidence>
<accession>A0ABS5TMK6</accession>
<dbReference type="InterPro" id="IPR009057">
    <property type="entry name" value="Homeodomain-like_sf"/>
</dbReference>
<dbReference type="SUPFAM" id="SSF48498">
    <property type="entry name" value="Tetracyclin repressor-like, C-terminal domain"/>
    <property type="match status" value="1"/>
</dbReference>
<keyword evidence="1" id="KW-0805">Transcription regulation</keyword>
<dbReference type="PRINTS" id="PR00455">
    <property type="entry name" value="HTHTETR"/>
</dbReference>
<dbReference type="Pfam" id="PF02909">
    <property type="entry name" value="TetR_C_1"/>
    <property type="match status" value="1"/>
</dbReference>
<dbReference type="RefSeq" id="WP_214158800.1">
    <property type="nucleotide sequence ID" value="NZ_JAHBAY010000012.1"/>
</dbReference>
<dbReference type="PANTHER" id="PTHR30055">
    <property type="entry name" value="HTH-TYPE TRANSCRIPTIONAL REGULATOR RUTR"/>
    <property type="match status" value="1"/>
</dbReference>
<dbReference type="PROSITE" id="PS50977">
    <property type="entry name" value="HTH_TETR_2"/>
    <property type="match status" value="1"/>
</dbReference>
<dbReference type="Gene3D" id="1.10.357.10">
    <property type="entry name" value="Tetracycline Repressor, domain 2"/>
    <property type="match status" value="1"/>
</dbReference>
<evidence type="ECO:0000256" key="4">
    <source>
        <dbReference type="PROSITE-ProRule" id="PRU00335"/>
    </source>
</evidence>
<keyword evidence="3" id="KW-0804">Transcription</keyword>
<dbReference type="EMBL" id="JAHBAY010000012">
    <property type="protein sequence ID" value="MBT0772337.1"/>
    <property type="molecule type" value="Genomic_DNA"/>
</dbReference>
<name>A0ABS5TMK6_9ACTN</name>
<dbReference type="PANTHER" id="PTHR30055:SF151">
    <property type="entry name" value="TRANSCRIPTIONAL REGULATORY PROTEIN"/>
    <property type="match status" value="1"/>
</dbReference>